<dbReference type="Gene3D" id="3.90.550.10">
    <property type="entry name" value="Spore Coat Polysaccharide Biosynthesis Protein SpsA, Chain A"/>
    <property type="match status" value="1"/>
</dbReference>
<dbReference type="Gene3D" id="3.40.120.10">
    <property type="entry name" value="Alpha-D-Glucose-1,6-Bisphosphate, subunit A, domain 3"/>
    <property type="match status" value="3"/>
</dbReference>
<dbReference type="InterPro" id="IPR005835">
    <property type="entry name" value="NTP_transferase_dom"/>
</dbReference>
<dbReference type="SUPFAM" id="SSF53448">
    <property type="entry name" value="Nucleotide-diphospho-sugar transferases"/>
    <property type="match status" value="1"/>
</dbReference>
<sequence>MKAVIMAGGKGTRLRPLTCDSPKPMVPIMNKPVMEHIIDLLKRHGIKDIAVTTFYLPQVIEDYFGDGSDFGVNLHYFVEESPLGTAGSVKNAEEFLDETFIVISGDALTDADLTKAVDYHQNKESVATLVLTQEDIPLEYGVVMTNQEGAITQFLEKPSWGEVFSDTVNTGIYILDPHVFNYYDKGVKFDFSKDLFPKLLQAGESMYGHVMKNYWCDVGNLQQYRKTHYDIINGKVEVNLPGEEIKDQVWVGEGTEIADTAELSGPLYIGKDCTIKAGVQLEESIIADNNIINDSTSIKKSIIWNNTFIDQNSELRGTVICDDVNIKDQVSIFEGAAIGDGTWVGKNAKIKPNVKVWPYKDISDFTILNKSLVWETEWNRTLFGNQGVVGISNIEVTPDFVAKLGTAYGAMLENETVITISCDTYSISKLLKHSLASGLMSAGISVRDIGEMPSPVARYSVRRLKAEGGLHIRACQQEPQNTVIEFLNEDGINISRSEEKGIEKIFFREDFQRADIEAVGEIDYIPQMIDSYIGGLIEGIDIDSIKEADYRVVADYEQDNLDDLWTALTDRLNFKLLKTDYESGTSRPLSFQERLQKQDAILNKFDNEDEVDFGIILDHNGEEITLITEEGELVGRELNEVIRAIINLRQGAKKIFVPVTAPRIIEEIALDYGADVTWTKAQDKELLSNMLEYRKSNGEDFEGLPVVGDALSFLVKLMEFLAREETTLSELLSSIPEFHRVEETIECPWEAKGQVMRNLIEEVPEEQVELIDGIKVYHEDQESWTLVLPDSEEPTFHVYSEADTIQKANNFNEEYAEMISDLQ</sequence>
<dbReference type="STRING" id="574087.Acear_0312"/>
<evidence type="ECO:0000256" key="5">
    <source>
        <dbReference type="ARBA" id="ARBA00022917"/>
    </source>
</evidence>
<dbReference type="GO" id="GO:0016740">
    <property type="term" value="F:transferase activity"/>
    <property type="evidence" value="ECO:0007669"/>
    <property type="project" value="UniProtKB-KW"/>
</dbReference>
<feature type="domain" description="EIF2B subunit epsilon/gamma LbH" evidence="8">
    <location>
        <begin position="248"/>
        <end position="350"/>
    </location>
</feature>
<comment type="similarity">
    <text evidence="2">Belongs to the phosphohexose mutase family.</text>
</comment>
<dbReference type="Proteomes" id="UP000001661">
    <property type="component" value="Chromosome"/>
</dbReference>
<dbReference type="SUPFAM" id="SSF53738">
    <property type="entry name" value="Phosphoglucomutase, first 3 domains"/>
    <property type="match status" value="1"/>
</dbReference>
<proteinExistence type="inferred from homology"/>
<evidence type="ECO:0000256" key="1">
    <source>
        <dbReference type="ARBA" id="ARBA00004514"/>
    </source>
</evidence>
<evidence type="ECO:0000313" key="9">
    <source>
        <dbReference type="EMBL" id="ADL11861.1"/>
    </source>
</evidence>
<dbReference type="InterPro" id="IPR005844">
    <property type="entry name" value="A-D-PHexomutase_a/b/a-I"/>
</dbReference>
<evidence type="ECO:0000259" key="6">
    <source>
        <dbReference type="Pfam" id="PF00483"/>
    </source>
</evidence>
<dbReference type="KEGG" id="aar:Acear_0312"/>
<dbReference type="InterPro" id="IPR016055">
    <property type="entry name" value="A-D-PHexomutase_a/b/a-I/II/III"/>
</dbReference>
<evidence type="ECO:0000256" key="4">
    <source>
        <dbReference type="ARBA" id="ARBA00022540"/>
    </source>
</evidence>
<dbReference type="InterPro" id="IPR029044">
    <property type="entry name" value="Nucleotide-diphossugar_trans"/>
</dbReference>
<name>D9QU68_ACEAZ</name>
<keyword evidence="5" id="KW-0648">Protein biosynthesis</keyword>
<evidence type="ECO:0000259" key="7">
    <source>
        <dbReference type="Pfam" id="PF02878"/>
    </source>
</evidence>
<keyword evidence="9" id="KW-0808">Transferase</keyword>
<evidence type="ECO:0000259" key="8">
    <source>
        <dbReference type="Pfam" id="PF25084"/>
    </source>
</evidence>
<gene>
    <name evidence="9" type="ordered locus">Acear_0312</name>
</gene>
<dbReference type="InterPro" id="IPR050486">
    <property type="entry name" value="Mannose-1P_guanyltransferase"/>
</dbReference>
<dbReference type="GO" id="GO:0016868">
    <property type="term" value="F:intramolecular phosphotransferase activity"/>
    <property type="evidence" value="ECO:0007669"/>
    <property type="project" value="InterPro"/>
</dbReference>
<organism evidence="9 10">
    <name type="scientific">Acetohalobium arabaticum (strain ATCC 49924 / DSM 5501 / Z-7288)</name>
    <dbReference type="NCBI Taxonomy" id="574087"/>
    <lineage>
        <taxon>Bacteria</taxon>
        <taxon>Bacillati</taxon>
        <taxon>Bacillota</taxon>
        <taxon>Clostridia</taxon>
        <taxon>Halanaerobiales</taxon>
        <taxon>Halobacteroidaceae</taxon>
        <taxon>Acetohalobium</taxon>
    </lineage>
</organism>
<dbReference type="Gene3D" id="3.30.310.50">
    <property type="entry name" value="Alpha-D-phosphohexomutase, C-terminal domain"/>
    <property type="match status" value="1"/>
</dbReference>
<reference evidence="9 10" key="1">
    <citation type="journal article" date="2010" name="Stand. Genomic Sci.">
        <title>Complete genome sequence of Acetohalobium arabaticum type strain (Z-7288).</title>
        <authorList>
            <person name="Sikorski J."/>
            <person name="Lapidus A."/>
            <person name="Chertkov O."/>
            <person name="Lucas S."/>
            <person name="Copeland A."/>
            <person name="Glavina Del Rio T."/>
            <person name="Nolan M."/>
            <person name="Tice H."/>
            <person name="Cheng J.F."/>
            <person name="Han C."/>
            <person name="Brambilla E."/>
            <person name="Pitluck S."/>
            <person name="Liolios K."/>
            <person name="Ivanova N."/>
            <person name="Mavromatis K."/>
            <person name="Mikhailova N."/>
            <person name="Pati A."/>
            <person name="Bruce D."/>
            <person name="Detter C."/>
            <person name="Tapia R."/>
            <person name="Goodwin L."/>
            <person name="Chen A."/>
            <person name="Palaniappan K."/>
            <person name="Land M."/>
            <person name="Hauser L."/>
            <person name="Chang Y.J."/>
            <person name="Jeffries C.D."/>
            <person name="Rohde M."/>
            <person name="Goker M."/>
            <person name="Spring S."/>
            <person name="Woyke T."/>
            <person name="Bristow J."/>
            <person name="Eisen J.A."/>
            <person name="Markowitz V."/>
            <person name="Hugenholtz P."/>
            <person name="Kyrpides N.C."/>
            <person name="Klenk H.P."/>
        </authorList>
    </citation>
    <scope>NUCLEOTIDE SEQUENCE [LARGE SCALE GENOMIC DNA]</scope>
    <source>
        <strain evidence="10">ATCC 49924 / DSM 5501 / Z-7288</strain>
    </source>
</reference>
<dbReference type="InterPro" id="IPR036900">
    <property type="entry name" value="A-D-PHexomutase_C_sf"/>
</dbReference>
<dbReference type="InterPro" id="IPR056764">
    <property type="entry name" value="LbH_EIF2B3/5"/>
</dbReference>
<dbReference type="Pfam" id="PF25084">
    <property type="entry name" value="LbH_EIF2B"/>
    <property type="match status" value="1"/>
</dbReference>
<dbReference type="eggNOG" id="COG1109">
    <property type="taxonomic scope" value="Bacteria"/>
</dbReference>
<dbReference type="AlphaFoldDB" id="D9QU68"/>
<comment type="subcellular location">
    <subcellularLocation>
        <location evidence="1">Cytoplasm</location>
        <location evidence="1">Cytosol</location>
    </subcellularLocation>
</comment>
<dbReference type="SUPFAM" id="SSF51161">
    <property type="entry name" value="Trimeric LpxA-like enzymes"/>
    <property type="match status" value="1"/>
</dbReference>
<keyword evidence="3" id="KW-0963">Cytoplasm</keyword>
<dbReference type="HOGENOM" id="CLU_017652_1_0_9"/>
<evidence type="ECO:0000256" key="2">
    <source>
        <dbReference type="ARBA" id="ARBA00010231"/>
    </source>
</evidence>
<dbReference type="GO" id="GO:0005975">
    <property type="term" value="P:carbohydrate metabolic process"/>
    <property type="evidence" value="ECO:0007669"/>
    <property type="project" value="InterPro"/>
</dbReference>
<dbReference type="RefSeq" id="WP_013277307.1">
    <property type="nucleotide sequence ID" value="NC_014378.1"/>
</dbReference>
<keyword evidence="4" id="KW-0396">Initiation factor</keyword>
<keyword evidence="10" id="KW-1185">Reference proteome</keyword>
<dbReference type="OrthoDB" id="9803871at2"/>
<protein>
    <submittedName>
        <fullName evidence="9">Nucleotidyl transferase</fullName>
    </submittedName>
</protein>
<dbReference type="SUPFAM" id="SSF55957">
    <property type="entry name" value="Phosphoglucomutase, C-terminal domain"/>
    <property type="match status" value="1"/>
</dbReference>
<dbReference type="Pfam" id="PF00483">
    <property type="entry name" value="NTP_transferase"/>
    <property type="match status" value="1"/>
</dbReference>
<dbReference type="eggNOG" id="COG1208">
    <property type="taxonomic scope" value="Bacteria"/>
</dbReference>
<evidence type="ECO:0000256" key="3">
    <source>
        <dbReference type="ARBA" id="ARBA00022490"/>
    </source>
</evidence>
<accession>D9QU68</accession>
<dbReference type="CDD" id="cd04181">
    <property type="entry name" value="NTP_transferase"/>
    <property type="match status" value="1"/>
</dbReference>
<evidence type="ECO:0000313" key="10">
    <source>
        <dbReference type="Proteomes" id="UP000001661"/>
    </source>
</evidence>
<dbReference type="Pfam" id="PF02878">
    <property type="entry name" value="PGM_PMM_I"/>
    <property type="match status" value="1"/>
</dbReference>
<feature type="domain" description="Alpha-D-phosphohexomutase alpha/beta/alpha" evidence="7">
    <location>
        <begin position="381"/>
        <end position="512"/>
    </location>
</feature>
<dbReference type="Gene3D" id="2.160.10.10">
    <property type="entry name" value="Hexapeptide repeat proteins"/>
    <property type="match status" value="1"/>
</dbReference>
<dbReference type="InterPro" id="IPR011004">
    <property type="entry name" value="Trimer_LpxA-like_sf"/>
</dbReference>
<dbReference type="PANTHER" id="PTHR22572">
    <property type="entry name" value="SUGAR-1-PHOSPHATE GUANYL TRANSFERASE"/>
    <property type="match status" value="1"/>
</dbReference>
<feature type="domain" description="Nucleotidyl transferase" evidence="6">
    <location>
        <begin position="2"/>
        <end position="231"/>
    </location>
</feature>
<dbReference type="EMBL" id="CP002105">
    <property type="protein sequence ID" value="ADL11861.1"/>
    <property type="molecule type" value="Genomic_DNA"/>
</dbReference>